<keyword evidence="2" id="KW-1185">Reference proteome</keyword>
<name>A0A0B7NCW2_9FUNG</name>
<dbReference type="AlphaFoldDB" id="A0A0B7NCW2"/>
<sequence>MDVLNKYDVASKTAPVVLSSVFTVVMSLKIFKEDGLGGIYNEDESKAMDWDEEDPEAHNPARVDIVMAELEADMARLRKTYNVCSDEQKVLFLRLVRFKYFSFGTVYQISKLPSSVEKVAPTFCQ</sequence>
<accession>A0A0B7NCW2</accession>
<protein>
    <submittedName>
        <fullName evidence="1">Uncharacterized protein</fullName>
    </submittedName>
</protein>
<reference evidence="1 2" key="1">
    <citation type="submission" date="2014-09" db="EMBL/GenBank/DDBJ databases">
        <authorList>
            <person name="Ellenberger Sabrina"/>
        </authorList>
    </citation>
    <scope>NUCLEOTIDE SEQUENCE [LARGE SCALE GENOMIC DNA]</scope>
    <source>
        <strain evidence="1 2">CBS 412.66</strain>
    </source>
</reference>
<dbReference type="Proteomes" id="UP000054107">
    <property type="component" value="Unassembled WGS sequence"/>
</dbReference>
<gene>
    <name evidence="1" type="primary">PARPA_07269.1 scaffold 26887</name>
</gene>
<organism evidence="1 2">
    <name type="scientific">Parasitella parasitica</name>
    <dbReference type="NCBI Taxonomy" id="35722"/>
    <lineage>
        <taxon>Eukaryota</taxon>
        <taxon>Fungi</taxon>
        <taxon>Fungi incertae sedis</taxon>
        <taxon>Mucoromycota</taxon>
        <taxon>Mucoromycotina</taxon>
        <taxon>Mucoromycetes</taxon>
        <taxon>Mucorales</taxon>
        <taxon>Mucorineae</taxon>
        <taxon>Mucoraceae</taxon>
        <taxon>Parasitella</taxon>
    </lineage>
</organism>
<evidence type="ECO:0000313" key="2">
    <source>
        <dbReference type="Proteomes" id="UP000054107"/>
    </source>
</evidence>
<evidence type="ECO:0000313" key="1">
    <source>
        <dbReference type="EMBL" id="CEP13220.1"/>
    </source>
</evidence>
<dbReference type="EMBL" id="LN729408">
    <property type="protein sequence ID" value="CEP13220.1"/>
    <property type="molecule type" value="Genomic_DNA"/>
</dbReference>
<proteinExistence type="predicted"/>
<dbReference type="STRING" id="35722.A0A0B7NCW2"/>